<evidence type="ECO:0000256" key="1">
    <source>
        <dbReference type="ARBA" id="ARBA00001966"/>
    </source>
</evidence>
<dbReference type="PANTHER" id="PTHR11228:SF7">
    <property type="entry name" value="PQQA PEPTIDE CYCLASE"/>
    <property type="match status" value="1"/>
</dbReference>
<dbReference type="SUPFAM" id="SSF102114">
    <property type="entry name" value="Radical SAM enzymes"/>
    <property type="match status" value="1"/>
</dbReference>
<dbReference type="RefSeq" id="WP_062252851.1">
    <property type="nucleotide sequence ID" value="NZ_CP014229.1"/>
</dbReference>
<dbReference type="KEGG" id="dfi:AXF13_09385"/>
<evidence type="ECO:0000256" key="4">
    <source>
        <dbReference type="ARBA" id="ARBA00023004"/>
    </source>
</evidence>
<dbReference type="InterPro" id="IPR050377">
    <property type="entry name" value="Radical_SAM_PqqE_MftC-like"/>
</dbReference>
<dbReference type="STRING" id="44742.AXF13_09385"/>
<evidence type="ECO:0000256" key="3">
    <source>
        <dbReference type="ARBA" id="ARBA00022723"/>
    </source>
</evidence>
<evidence type="ECO:0000313" key="6">
    <source>
        <dbReference type="EMBL" id="AMD90315.1"/>
    </source>
</evidence>
<dbReference type="AlphaFoldDB" id="A0A0X8JK92"/>
<dbReference type="Gene3D" id="3.20.20.70">
    <property type="entry name" value="Aldolase class I"/>
    <property type="match status" value="1"/>
</dbReference>
<evidence type="ECO:0000256" key="5">
    <source>
        <dbReference type="ARBA" id="ARBA00023014"/>
    </source>
</evidence>
<dbReference type="InterPro" id="IPR058240">
    <property type="entry name" value="rSAM_sf"/>
</dbReference>
<name>A0A0X8JK92_9BACT</name>
<dbReference type="SFLD" id="SFLDS00029">
    <property type="entry name" value="Radical_SAM"/>
    <property type="match status" value="1"/>
</dbReference>
<protein>
    <recommendedName>
        <fullName evidence="8">Radical SAM protein</fullName>
    </recommendedName>
</protein>
<dbReference type="Proteomes" id="UP000069241">
    <property type="component" value="Chromosome"/>
</dbReference>
<evidence type="ECO:0008006" key="8">
    <source>
        <dbReference type="Google" id="ProtNLM"/>
    </source>
</evidence>
<dbReference type="GO" id="GO:0003824">
    <property type="term" value="F:catalytic activity"/>
    <property type="evidence" value="ECO:0007669"/>
    <property type="project" value="InterPro"/>
</dbReference>
<sequence>MHELQERYCVEDSFFHRYFVRNAENRFVNDLKKFMLWHEGHFLDPRKKLDYVRRFLVDELEDFYSKSRFCLPQIGFSLTTRCTLHCQDCIALSPLFENPELHKNFTHMDLGFSDFKRELDAVTAGVDGIKRLFLHGGEPLLNRALPEIVDYSAACGKIELVELITNGTIVPSELLLDAIERHKDKVYLAINNYGVNPALKTQLHYEETVARLNERGIRHPLYSELSWYRQHPLKGQGYTSEQTRKMFANCWCKHSLQILNGVLAICPRASIGELLGLVPTPEEDVIRLRENITGDTRQRLVAFYKKDSFVACGYCAPQSEVIPPAMQSGDK</sequence>
<evidence type="ECO:0000256" key="2">
    <source>
        <dbReference type="ARBA" id="ARBA00022691"/>
    </source>
</evidence>
<keyword evidence="5" id="KW-0411">Iron-sulfur</keyword>
<dbReference type="CDD" id="cd01335">
    <property type="entry name" value="Radical_SAM"/>
    <property type="match status" value="1"/>
</dbReference>
<gene>
    <name evidence="6" type="ORF">AXF13_09385</name>
</gene>
<dbReference type="EMBL" id="CP014229">
    <property type="protein sequence ID" value="AMD90315.1"/>
    <property type="molecule type" value="Genomic_DNA"/>
</dbReference>
<keyword evidence="3" id="KW-0479">Metal-binding</keyword>
<dbReference type="PANTHER" id="PTHR11228">
    <property type="entry name" value="RADICAL SAM DOMAIN PROTEIN"/>
    <property type="match status" value="1"/>
</dbReference>
<dbReference type="InterPro" id="IPR013785">
    <property type="entry name" value="Aldolase_TIM"/>
</dbReference>
<reference evidence="7" key="1">
    <citation type="submission" date="2016-02" db="EMBL/GenBank/DDBJ databases">
        <authorList>
            <person name="Holder M.E."/>
            <person name="Ajami N.J."/>
            <person name="Petrosino J.F."/>
        </authorList>
    </citation>
    <scope>NUCLEOTIDE SEQUENCE [LARGE SCALE GENOMIC DNA]</scope>
    <source>
        <strain evidence="7">CCUG 45958</strain>
    </source>
</reference>
<organism evidence="6 7">
    <name type="scientific">Desulfovibrio fairfieldensis</name>
    <dbReference type="NCBI Taxonomy" id="44742"/>
    <lineage>
        <taxon>Bacteria</taxon>
        <taxon>Pseudomonadati</taxon>
        <taxon>Thermodesulfobacteriota</taxon>
        <taxon>Desulfovibrionia</taxon>
        <taxon>Desulfovibrionales</taxon>
        <taxon>Desulfovibrionaceae</taxon>
        <taxon>Desulfovibrio</taxon>
    </lineage>
</organism>
<comment type="cofactor">
    <cofactor evidence="1">
        <name>[4Fe-4S] cluster</name>
        <dbReference type="ChEBI" id="CHEBI:49883"/>
    </cofactor>
</comment>
<proteinExistence type="predicted"/>
<dbReference type="GO" id="GO:0051536">
    <property type="term" value="F:iron-sulfur cluster binding"/>
    <property type="evidence" value="ECO:0007669"/>
    <property type="project" value="UniProtKB-KW"/>
</dbReference>
<dbReference type="InterPro" id="IPR007197">
    <property type="entry name" value="rSAM"/>
</dbReference>
<keyword evidence="7" id="KW-1185">Reference proteome</keyword>
<evidence type="ECO:0000313" key="7">
    <source>
        <dbReference type="Proteomes" id="UP000069241"/>
    </source>
</evidence>
<dbReference type="GO" id="GO:0046872">
    <property type="term" value="F:metal ion binding"/>
    <property type="evidence" value="ECO:0007669"/>
    <property type="project" value="UniProtKB-KW"/>
</dbReference>
<keyword evidence="2" id="KW-0949">S-adenosyl-L-methionine</keyword>
<keyword evidence="4" id="KW-0408">Iron</keyword>
<accession>A0A0X8JK92</accession>